<name>A0ABT1MUD3_9RHOB</name>
<feature type="compositionally biased region" description="Basic and acidic residues" evidence="1">
    <location>
        <begin position="1"/>
        <end position="12"/>
    </location>
</feature>
<accession>A0ABT1MUD3</accession>
<feature type="region of interest" description="Disordered" evidence="1">
    <location>
        <begin position="1"/>
        <end position="24"/>
    </location>
</feature>
<protein>
    <submittedName>
        <fullName evidence="2">Uncharacterized protein</fullName>
    </submittedName>
</protein>
<organism evidence="2 3">
    <name type="scientific">Paracoccus albicereus</name>
    <dbReference type="NCBI Taxonomy" id="2922394"/>
    <lineage>
        <taxon>Bacteria</taxon>
        <taxon>Pseudomonadati</taxon>
        <taxon>Pseudomonadota</taxon>
        <taxon>Alphaproteobacteria</taxon>
        <taxon>Rhodobacterales</taxon>
        <taxon>Paracoccaceae</taxon>
        <taxon>Paracoccus</taxon>
    </lineage>
</organism>
<gene>
    <name evidence="2" type="ORF">MLD63_16045</name>
</gene>
<proteinExistence type="predicted"/>
<dbReference type="EMBL" id="JAKZEU010000006">
    <property type="protein sequence ID" value="MCQ0971935.1"/>
    <property type="molecule type" value="Genomic_DNA"/>
</dbReference>
<evidence type="ECO:0000256" key="1">
    <source>
        <dbReference type="SAM" id="MobiDB-lite"/>
    </source>
</evidence>
<dbReference type="RefSeq" id="WP_255330940.1">
    <property type="nucleotide sequence ID" value="NZ_JAKZEU010000006.1"/>
</dbReference>
<keyword evidence="3" id="KW-1185">Reference proteome</keyword>
<dbReference type="Proteomes" id="UP001203945">
    <property type="component" value="Unassembled WGS sequence"/>
</dbReference>
<reference evidence="2 3" key="1">
    <citation type="submission" date="2022-03" db="EMBL/GenBank/DDBJ databases">
        <authorList>
            <person name="He Y."/>
        </authorList>
    </citation>
    <scope>NUCLEOTIDE SEQUENCE [LARGE SCALE GENOMIC DNA]</scope>
    <source>
        <strain evidence="2 3">TK19116</strain>
    </source>
</reference>
<evidence type="ECO:0000313" key="3">
    <source>
        <dbReference type="Proteomes" id="UP001203945"/>
    </source>
</evidence>
<evidence type="ECO:0000313" key="2">
    <source>
        <dbReference type="EMBL" id="MCQ0971935.1"/>
    </source>
</evidence>
<comment type="caution">
    <text evidence="2">The sequence shown here is derived from an EMBL/GenBank/DDBJ whole genome shotgun (WGS) entry which is preliminary data.</text>
</comment>
<sequence length="123" mass="13104">MEKMTSHVDRDVPPCASAGATAQDRPASLAEDVIARIGQGSMPPDRARELGEFAYLHWLARLPGDESYSAQAQQALRSAAPAVPASPALGIFCEMLMASLARPIQPLRLTSCENAPSDARDKS</sequence>